<accession>A0A1C6U9P0</accession>
<dbReference type="InterPro" id="IPR036291">
    <property type="entry name" value="NAD(P)-bd_dom_sf"/>
</dbReference>
<dbReference type="Proteomes" id="UP000198937">
    <property type="component" value="Unassembled WGS sequence"/>
</dbReference>
<gene>
    <name evidence="2" type="ORF">GA0070617_1601</name>
</gene>
<dbReference type="InterPro" id="IPR001509">
    <property type="entry name" value="Epimerase_deHydtase"/>
</dbReference>
<reference evidence="2 3" key="1">
    <citation type="submission" date="2016-06" db="EMBL/GenBank/DDBJ databases">
        <authorList>
            <person name="Kjaerup R.B."/>
            <person name="Dalgaard T.S."/>
            <person name="Juul-Madsen H.R."/>
        </authorList>
    </citation>
    <scope>NUCLEOTIDE SEQUENCE [LARGE SCALE GENOMIC DNA]</scope>
    <source>
        <strain evidence="2 3">DSM 45577</strain>
    </source>
</reference>
<dbReference type="Gene3D" id="3.40.50.720">
    <property type="entry name" value="NAD(P)-binding Rossmann-like Domain"/>
    <property type="match status" value="1"/>
</dbReference>
<organism evidence="2 3">
    <name type="scientific">Micromonospora yangpuensis</name>
    <dbReference type="NCBI Taxonomy" id="683228"/>
    <lineage>
        <taxon>Bacteria</taxon>
        <taxon>Bacillati</taxon>
        <taxon>Actinomycetota</taxon>
        <taxon>Actinomycetes</taxon>
        <taxon>Micromonosporales</taxon>
        <taxon>Micromonosporaceae</taxon>
        <taxon>Micromonospora</taxon>
    </lineage>
</organism>
<protein>
    <submittedName>
        <fullName evidence="2">Nucleoside-diphosphate-sugar epimerase</fullName>
    </submittedName>
</protein>
<dbReference type="STRING" id="683228.GA0070617_1601"/>
<feature type="domain" description="NAD-dependent epimerase/dehydratase" evidence="1">
    <location>
        <begin position="10"/>
        <end position="230"/>
    </location>
</feature>
<sequence>MVNNVSAKTVVVTGGSGMLGGHLVQALADDGWRVRSLDVRQPIEPVPGVDYLVADVRDTAGVGAAVAGADAVVHTAAALPSYPEDEIRSIIVGGTETVLAAAERAGAERVVHVSSTAVYGLPKVVPTTERYPREPVDPYSRAKAGAEEVAERFRERGLLVPMLRPKTFLGPGRMGLFSMLFEWAEEGRNFPVLGRGDVRIQMLAIDDLVDAVRTVLRAPDTVANDTFNIAADRFGTIREDFQAVLDAAGHGKRVVSVPARPAVAALELLQRLKLSPVYGRLIHKLLADSYVSVEKARDVLGWTPRLSNQDAILRTYRWWQSSHRTAAPTSAGRTSRDPWKQGALGLAKAVF</sequence>
<keyword evidence="3" id="KW-1185">Reference proteome</keyword>
<evidence type="ECO:0000259" key="1">
    <source>
        <dbReference type="Pfam" id="PF01370"/>
    </source>
</evidence>
<evidence type="ECO:0000313" key="3">
    <source>
        <dbReference type="Proteomes" id="UP000198937"/>
    </source>
</evidence>
<dbReference type="AlphaFoldDB" id="A0A1C6U9P0"/>
<name>A0A1C6U9P0_9ACTN</name>
<dbReference type="PANTHER" id="PTHR48079:SF6">
    <property type="entry name" value="NAD(P)-BINDING DOMAIN-CONTAINING PROTEIN-RELATED"/>
    <property type="match status" value="1"/>
</dbReference>
<dbReference type="PANTHER" id="PTHR48079">
    <property type="entry name" value="PROTEIN YEEZ"/>
    <property type="match status" value="1"/>
</dbReference>
<dbReference type="InterPro" id="IPR051783">
    <property type="entry name" value="NAD(P)-dependent_oxidoreduct"/>
</dbReference>
<dbReference type="Pfam" id="PF01370">
    <property type="entry name" value="Epimerase"/>
    <property type="match status" value="1"/>
</dbReference>
<evidence type="ECO:0000313" key="2">
    <source>
        <dbReference type="EMBL" id="SCL50810.1"/>
    </source>
</evidence>
<proteinExistence type="predicted"/>
<dbReference type="EMBL" id="FMIA01000002">
    <property type="protein sequence ID" value="SCL50810.1"/>
    <property type="molecule type" value="Genomic_DNA"/>
</dbReference>
<dbReference type="SUPFAM" id="SSF51735">
    <property type="entry name" value="NAD(P)-binding Rossmann-fold domains"/>
    <property type="match status" value="1"/>
</dbReference>
<dbReference type="GO" id="GO:0005737">
    <property type="term" value="C:cytoplasm"/>
    <property type="evidence" value="ECO:0007669"/>
    <property type="project" value="TreeGrafter"/>
</dbReference>
<dbReference type="GO" id="GO:0004029">
    <property type="term" value="F:aldehyde dehydrogenase (NAD+) activity"/>
    <property type="evidence" value="ECO:0007669"/>
    <property type="project" value="TreeGrafter"/>
</dbReference>